<evidence type="ECO:0000313" key="1">
    <source>
        <dbReference type="EMBL" id="KAL1508786.1"/>
    </source>
</evidence>
<dbReference type="AlphaFoldDB" id="A0AB34IXD3"/>
<name>A0AB34IXD3_PRYPA</name>
<organism evidence="1 2">
    <name type="scientific">Prymnesium parvum</name>
    <name type="common">Toxic golden alga</name>
    <dbReference type="NCBI Taxonomy" id="97485"/>
    <lineage>
        <taxon>Eukaryota</taxon>
        <taxon>Haptista</taxon>
        <taxon>Haptophyta</taxon>
        <taxon>Prymnesiophyceae</taxon>
        <taxon>Prymnesiales</taxon>
        <taxon>Prymnesiaceae</taxon>
        <taxon>Prymnesium</taxon>
    </lineage>
</organism>
<accession>A0AB34IXD3</accession>
<keyword evidence="2" id="KW-1185">Reference proteome</keyword>
<dbReference type="Proteomes" id="UP001515480">
    <property type="component" value="Unassembled WGS sequence"/>
</dbReference>
<gene>
    <name evidence="1" type="ORF">AB1Y20_004881</name>
</gene>
<protein>
    <submittedName>
        <fullName evidence="1">Uncharacterized protein</fullName>
    </submittedName>
</protein>
<proteinExistence type="predicted"/>
<evidence type="ECO:0000313" key="2">
    <source>
        <dbReference type="Proteomes" id="UP001515480"/>
    </source>
</evidence>
<reference evidence="1 2" key="1">
    <citation type="journal article" date="2024" name="Science">
        <title>Giant polyketide synthase enzymes in the biosynthesis of giant marine polyether toxins.</title>
        <authorList>
            <person name="Fallon T.R."/>
            <person name="Shende V.V."/>
            <person name="Wierzbicki I.H."/>
            <person name="Pendleton A.L."/>
            <person name="Watervoot N.F."/>
            <person name="Auber R.P."/>
            <person name="Gonzalez D.J."/>
            <person name="Wisecaver J.H."/>
            <person name="Moore B.S."/>
        </authorList>
    </citation>
    <scope>NUCLEOTIDE SEQUENCE [LARGE SCALE GENOMIC DNA]</scope>
    <source>
        <strain evidence="1 2">12B1</strain>
    </source>
</reference>
<sequence length="192" mass="21788">MEENERHRSGSLPTAAVVPQMRRKTFKELGTPTTQAAALADKVLKLLAAELLLRARQVRQRLCDAGELDELGDVQPEKPPPCNDLLVDPMDKRKKVAVDIWCEAEGEVVMIANGTTDKESPTCRKLLKVGAVRVKWPADKDRDEEESYTWCILTEANWNKEAVLGWRFSGAELKKRKSPPHRMQKCRFQHAE</sequence>
<dbReference type="EMBL" id="JBGBPQ010000016">
    <property type="protein sequence ID" value="KAL1508786.1"/>
    <property type="molecule type" value="Genomic_DNA"/>
</dbReference>
<comment type="caution">
    <text evidence="1">The sequence shown here is derived from an EMBL/GenBank/DDBJ whole genome shotgun (WGS) entry which is preliminary data.</text>
</comment>